<dbReference type="RefSeq" id="XP_022324410.1">
    <property type="nucleotide sequence ID" value="XM_022468702.1"/>
</dbReference>
<gene>
    <name evidence="5" type="primary">LOC111125168</name>
</gene>
<reference evidence="5" key="1">
    <citation type="submission" date="2025-08" db="UniProtKB">
        <authorList>
            <consortium name="RefSeq"/>
        </authorList>
    </citation>
    <scope>IDENTIFICATION</scope>
    <source>
        <tissue evidence="5">Whole sample</tissue>
    </source>
</reference>
<accession>A0A8B8D9U2</accession>
<feature type="region of interest" description="Disordered" evidence="3">
    <location>
        <begin position="1"/>
        <end position="74"/>
    </location>
</feature>
<name>A0A8B8D9U2_CRAVI</name>
<feature type="compositionally biased region" description="Basic residues" evidence="3">
    <location>
        <begin position="34"/>
        <end position="48"/>
    </location>
</feature>
<dbReference type="InterPro" id="IPR036322">
    <property type="entry name" value="WD40_repeat_dom_sf"/>
</dbReference>
<evidence type="ECO:0000313" key="4">
    <source>
        <dbReference type="Proteomes" id="UP000694844"/>
    </source>
</evidence>
<dbReference type="PANTHER" id="PTHR44472:SF1">
    <property type="entry name" value="DDB1 AND CUL4 ASSOCIATED FACTOR 4"/>
    <property type="match status" value="1"/>
</dbReference>
<feature type="compositionally biased region" description="Basic and acidic residues" evidence="3">
    <location>
        <begin position="59"/>
        <end position="73"/>
    </location>
</feature>
<proteinExistence type="predicted"/>
<dbReference type="SUPFAM" id="SSF50978">
    <property type="entry name" value="WD40 repeat-like"/>
    <property type="match status" value="1"/>
</dbReference>
<feature type="compositionally biased region" description="Basic and acidic residues" evidence="3">
    <location>
        <begin position="1"/>
        <end position="33"/>
    </location>
</feature>
<dbReference type="PANTHER" id="PTHR44472">
    <property type="entry name" value="DDB1- AND CUL4-ASSOCIATED FACTOR 4-RELATED"/>
    <property type="match status" value="1"/>
</dbReference>
<evidence type="ECO:0000256" key="3">
    <source>
        <dbReference type="SAM" id="MobiDB-lite"/>
    </source>
</evidence>
<dbReference type="GO" id="GO:0080008">
    <property type="term" value="C:Cul4-RING E3 ubiquitin ligase complex"/>
    <property type="evidence" value="ECO:0007669"/>
    <property type="project" value="TreeGrafter"/>
</dbReference>
<protein>
    <submittedName>
        <fullName evidence="5">DDB1- and CUL4-associated factor 4-like</fullName>
    </submittedName>
</protein>
<dbReference type="Gene3D" id="2.130.10.10">
    <property type="entry name" value="YVTN repeat-like/Quinoprotein amine dehydrogenase"/>
    <property type="match status" value="1"/>
</dbReference>
<keyword evidence="2" id="KW-0677">Repeat</keyword>
<dbReference type="GeneID" id="111125168"/>
<keyword evidence="1" id="KW-0853">WD repeat</keyword>
<keyword evidence="4" id="KW-1185">Reference proteome</keyword>
<sequence>MKVKVDDTMKPRHSRSELDGVDGRGPNRMEESKTRKRKNRGRCKRDHRPSRGEPSQAADHNEHEEQRAARTELEIPGFYYDPEKKKYFKIQPNQFSSLGHTITKQNIRKKSQETTRIQKLNKQADKVHSHHLLELVFKQAMGGISNLQFQRYFIHKRISCINNYPSKTVNATSIYGALEHPKEIGLNTSHDKLISMWSLTSSLAKCINLVDVDLDSTGDIVIDFDKPCLNLCVCASSMFWTEKKNSLPPHLLYTTEPYFGNENCTAHICQVSNQGICGTPNSYSLGQQYVWCCALDSDYRSFCIGCQKGALLIEVETRRLWEIGPYKSNVSSTVFTHKNPSILYCGNTKGLIFSHDTRSHANQTPSQLKMKGIVTSLQLTRNDTHLVASDTLGNAYLWDLRMKKVIVEYKGMKNESTRIPLHLDDEEKVVYGCDLEGYTRLWCKTSGRLLRTIPSPVPCSSTSVPAVVYCENLGNRPGNSALLLGAGDKLYVYKV</sequence>
<evidence type="ECO:0000256" key="1">
    <source>
        <dbReference type="ARBA" id="ARBA00022574"/>
    </source>
</evidence>
<dbReference type="AlphaFoldDB" id="A0A8B8D9U2"/>
<dbReference type="InterPro" id="IPR015943">
    <property type="entry name" value="WD40/YVTN_repeat-like_dom_sf"/>
</dbReference>
<dbReference type="KEGG" id="cvn:111125168"/>
<dbReference type="OrthoDB" id="128867at2759"/>
<dbReference type="Proteomes" id="UP000694844">
    <property type="component" value="Chromosome 3"/>
</dbReference>
<dbReference type="Pfam" id="PF23761">
    <property type="entry name" value="Beta-prop_DCAF4"/>
    <property type="match status" value="1"/>
</dbReference>
<organism evidence="4 5">
    <name type="scientific">Crassostrea virginica</name>
    <name type="common">Eastern oyster</name>
    <dbReference type="NCBI Taxonomy" id="6565"/>
    <lineage>
        <taxon>Eukaryota</taxon>
        <taxon>Metazoa</taxon>
        <taxon>Spiralia</taxon>
        <taxon>Lophotrochozoa</taxon>
        <taxon>Mollusca</taxon>
        <taxon>Bivalvia</taxon>
        <taxon>Autobranchia</taxon>
        <taxon>Pteriomorphia</taxon>
        <taxon>Ostreida</taxon>
        <taxon>Ostreoidea</taxon>
        <taxon>Ostreidae</taxon>
        <taxon>Crassostrea</taxon>
    </lineage>
</organism>
<evidence type="ECO:0000256" key="2">
    <source>
        <dbReference type="ARBA" id="ARBA00022737"/>
    </source>
</evidence>
<evidence type="ECO:0000313" key="5">
    <source>
        <dbReference type="RefSeq" id="XP_022324410.1"/>
    </source>
</evidence>
<dbReference type="InterPro" id="IPR052254">
    <property type="entry name" value="CUL4-DDB1_E3_ligase_receptor"/>
</dbReference>